<dbReference type="Proteomes" id="UP000198972">
    <property type="component" value="Unassembled WGS sequence"/>
</dbReference>
<keyword evidence="6" id="KW-1185">Reference proteome</keyword>
<dbReference type="SUPFAM" id="SSF53850">
    <property type="entry name" value="Periplasmic binding protein-like II"/>
    <property type="match status" value="1"/>
</dbReference>
<dbReference type="EMBL" id="FNBG01000025">
    <property type="protein sequence ID" value="SDG07840.1"/>
    <property type="molecule type" value="Genomic_DNA"/>
</dbReference>
<dbReference type="Gene3D" id="3.40.190.10">
    <property type="entry name" value="Periplasmic binding protein-like II"/>
    <property type="match status" value="1"/>
</dbReference>
<organism evidence="5 6">
    <name type="scientific">Fontibacillus panacisegetis</name>
    <dbReference type="NCBI Taxonomy" id="670482"/>
    <lineage>
        <taxon>Bacteria</taxon>
        <taxon>Bacillati</taxon>
        <taxon>Bacillota</taxon>
        <taxon>Bacilli</taxon>
        <taxon>Bacillales</taxon>
        <taxon>Paenibacillaceae</taxon>
        <taxon>Fontibacillus</taxon>
    </lineage>
</organism>
<proteinExistence type="inferred from homology"/>
<dbReference type="Pfam" id="PF01547">
    <property type="entry name" value="SBP_bac_1"/>
    <property type="match status" value="1"/>
</dbReference>
<sequence length="521" mass="59098">MDFIMKPFNLRTFACDHASELYGKVESVFQIGGISLSKFNLTSLLLIGLLMIGLAGCTSLPEPNVSKLKVMNHDKEKRYFNDKYGDMFHAQNGSIKIELIRPKSMKLEKTASNYVQALQQSIEQEQLDVLQLSIDDYNRLSAAGFLLDLEPLVVRDHYNIDTIYPSITSFLREQGGGKLYGFAPTFQRQVIFYNIDLFDKYNIEPPHDGMTWQELVELAGRFPTDGDEQSKIYGGFTCFGLDKESPLRQLGLMIGFSMGLKAVNLDTMQVTMDTESWKQAYQQAQSALSTNAIHVGGYNTDEDFNEQQLFAVGRQAMLLDDPNYVYDVLNYIGEGKPFRVGMVIGPVDTSNREITRDLNLNNDYVYAIRANSSNVDAAWELLKFMQGDEVASKLARRPDNGIPSRMGQTSGYYGINLDGFYHLTSVPLSNYYDDPNDIIITDEFKEKYEEITYRELTQVEESRKTLDDALQTIQRDAQVALDEANLTRKVNEKNEGGELDEGMATEDMTVNWDDFKTVPFK</sequence>
<dbReference type="InterPro" id="IPR050490">
    <property type="entry name" value="Bact_solute-bd_prot1"/>
</dbReference>
<comment type="similarity">
    <text evidence="2">Belongs to the bacterial solute-binding protein 1 family.</text>
</comment>
<dbReference type="PANTHER" id="PTHR43649">
    <property type="entry name" value="ARABINOSE-BINDING PROTEIN-RELATED"/>
    <property type="match status" value="1"/>
</dbReference>
<dbReference type="PANTHER" id="PTHR43649:SF31">
    <property type="entry name" value="SN-GLYCEROL-3-PHOSPHATE-BINDING PERIPLASMIC PROTEIN UGPB"/>
    <property type="match status" value="1"/>
</dbReference>
<reference evidence="5 6" key="1">
    <citation type="submission" date="2016-10" db="EMBL/GenBank/DDBJ databases">
        <authorList>
            <person name="de Groot N.N."/>
        </authorList>
    </citation>
    <scope>NUCLEOTIDE SEQUENCE [LARGE SCALE GENOMIC DNA]</scope>
    <source>
        <strain evidence="5 6">DSM 28129</strain>
    </source>
</reference>
<evidence type="ECO:0000256" key="2">
    <source>
        <dbReference type="ARBA" id="ARBA00008520"/>
    </source>
</evidence>
<protein>
    <submittedName>
        <fullName evidence="5">Multiple sugar transport system substrate-binding protein</fullName>
    </submittedName>
</protein>
<evidence type="ECO:0000256" key="1">
    <source>
        <dbReference type="ARBA" id="ARBA00004196"/>
    </source>
</evidence>
<dbReference type="InterPro" id="IPR006059">
    <property type="entry name" value="SBP"/>
</dbReference>
<keyword evidence="4" id="KW-0732">Signal</keyword>
<evidence type="ECO:0000256" key="3">
    <source>
        <dbReference type="ARBA" id="ARBA00022448"/>
    </source>
</evidence>
<evidence type="ECO:0000313" key="5">
    <source>
        <dbReference type="EMBL" id="SDG07840.1"/>
    </source>
</evidence>
<name>A0A1G7RCU5_9BACL</name>
<gene>
    <name evidence="5" type="ORF">SAMN04488542_12555</name>
</gene>
<dbReference type="AlphaFoldDB" id="A0A1G7RCU5"/>
<dbReference type="GO" id="GO:0030313">
    <property type="term" value="C:cell envelope"/>
    <property type="evidence" value="ECO:0007669"/>
    <property type="project" value="UniProtKB-SubCell"/>
</dbReference>
<evidence type="ECO:0000313" key="6">
    <source>
        <dbReference type="Proteomes" id="UP000198972"/>
    </source>
</evidence>
<evidence type="ECO:0000256" key="4">
    <source>
        <dbReference type="ARBA" id="ARBA00022729"/>
    </source>
</evidence>
<keyword evidence="5" id="KW-0762">Sugar transport</keyword>
<comment type="subcellular location">
    <subcellularLocation>
        <location evidence="1">Cell envelope</location>
    </subcellularLocation>
</comment>
<accession>A0A1G7RCU5</accession>
<dbReference type="STRING" id="670482.SAMN04488542_12555"/>
<keyword evidence="3" id="KW-0813">Transport</keyword>